<dbReference type="PANTHER" id="PTHR24348">
    <property type="entry name" value="SERINE/THREONINE-PROTEIN KINASE UNC-51-RELATED"/>
    <property type="match status" value="1"/>
</dbReference>
<organism evidence="12 13">
    <name type="scientific">Scleropages formosus</name>
    <name type="common">Asian bonytongue</name>
    <name type="synonym">Osteoglossum formosum</name>
    <dbReference type="NCBI Taxonomy" id="113540"/>
    <lineage>
        <taxon>Eukaryota</taxon>
        <taxon>Metazoa</taxon>
        <taxon>Chordata</taxon>
        <taxon>Craniata</taxon>
        <taxon>Vertebrata</taxon>
        <taxon>Euteleostomi</taxon>
        <taxon>Actinopterygii</taxon>
        <taxon>Neopterygii</taxon>
        <taxon>Teleostei</taxon>
        <taxon>Osteoglossocephala</taxon>
        <taxon>Osteoglossomorpha</taxon>
        <taxon>Osteoglossiformes</taxon>
        <taxon>Osteoglossidae</taxon>
        <taxon>Scleropages</taxon>
    </lineage>
</organism>
<feature type="compositionally biased region" description="Pro residues" evidence="10">
    <location>
        <begin position="435"/>
        <end position="448"/>
    </location>
</feature>
<evidence type="ECO:0000256" key="1">
    <source>
        <dbReference type="ARBA" id="ARBA00012513"/>
    </source>
</evidence>
<feature type="compositionally biased region" description="Polar residues" evidence="10">
    <location>
        <begin position="370"/>
        <end position="400"/>
    </location>
</feature>
<dbReference type="FunFam" id="1.10.510.10:FF:000128">
    <property type="entry name" value="serine/threonine-protein kinase ULK2 isoform X2"/>
    <property type="match status" value="1"/>
</dbReference>
<dbReference type="Gene3D" id="1.10.510.10">
    <property type="entry name" value="Transferase(Phosphotransferase) domain 1"/>
    <property type="match status" value="1"/>
</dbReference>
<dbReference type="PROSITE" id="PS50011">
    <property type="entry name" value="PROTEIN_KINASE_DOM"/>
    <property type="match status" value="1"/>
</dbReference>
<evidence type="ECO:0000256" key="9">
    <source>
        <dbReference type="PROSITE-ProRule" id="PRU10141"/>
    </source>
</evidence>
<dbReference type="Proteomes" id="UP000694397">
    <property type="component" value="Chromosome 10"/>
</dbReference>
<evidence type="ECO:0000256" key="8">
    <source>
        <dbReference type="ARBA" id="ARBA00023006"/>
    </source>
</evidence>
<keyword evidence="5 9" id="KW-0547">Nucleotide-binding</keyword>
<evidence type="ECO:0000256" key="7">
    <source>
        <dbReference type="ARBA" id="ARBA00022840"/>
    </source>
</evidence>
<dbReference type="GO" id="GO:0000045">
    <property type="term" value="P:autophagosome assembly"/>
    <property type="evidence" value="ECO:0007669"/>
    <property type="project" value="TreeGrafter"/>
</dbReference>
<dbReference type="GeneTree" id="ENSGT00940000157588"/>
<dbReference type="GO" id="GO:0005776">
    <property type="term" value="C:autophagosome"/>
    <property type="evidence" value="ECO:0007669"/>
    <property type="project" value="TreeGrafter"/>
</dbReference>
<keyword evidence="3" id="KW-0597">Phosphoprotein</keyword>
<evidence type="ECO:0000256" key="4">
    <source>
        <dbReference type="ARBA" id="ARBA00022679"/>
    </source>
</evidence>
<dbReference type="Pfam" id="PF00069">
    <property type="entry name" value="Pkinase"/>
    <property type="match status" value="1"/>
</dbReference>
<feature type="binding site" evidence="9">
    <location>
        <position position="39"/>
    </location>
    <ligand>
        <name>ATP</name>
        <dbReference type="ChEBI" id="CHEBI:30616"/>
    </ligand>
</feature>
<evidence type="ECO:0000256" key="2">
    <source>
        <dbReference type="ARBA" id="ARBA00022527"/>
    </source>
</evidence>
<dbReference type="SUPFAM" id="SSF56112">
    <property type="entry name" value="Protein kinase-like (PK-like)"/>
    <property type="match status" value="1"/>
</dbReference>
<dbReference type="Ensembl" id="ENSSFOT00015058454.1">
    <property type="protein sequence ID" value="ENSSFOP00015067884.1"/>
    <property type="gene ID" value="ENSSFOG00015013847.2"/>
</dbReference>
<dbReference type="GO" id="GO:0005829">
    <property type="term" value="C:cytosol"/>
    <property type="evidence" value="ECO:0007669"/>
    <property type="project" value="TreeGrafter"/>
</dbReference>
<keyword evidence="8" id="KW-0072">Autophagy</keyword>
<evidence type="ECO:0000256" key="3">
    <source>
        <dbReference type="ARBA" id="ARBA00022553"/>
    </source>
</evidence>
<proteinExistence type="predicted"/>
<dbReference type="GO" id="GO:0010508">
    <property type="term" value="P:positive regulation of autophagy"/>
    <property type="evidence" value="ECO:0007669"/>
    <property type="project" value="TreeGrafter"/>
</dbReference>
<dbReference type="GO" id="GO:0000422">
    <property type="term" value="P:autophagy of mitochondrion"/>
    <property type="evidence" value="ECO:0007669"/>
    <property type="project" value="TreeGrafter"/>
</dbReference>
<reference evidence="12" key="2">
    <citation type="submission" date="2025-08" db="UniProtKB">
        <authorList>
            <consortium name="Ensembl"/>
        </authorList>
    </citation>
    <scope>IDENTIFICATION</scope>
</reference>
<dbReference type="InterPro" id="IPR008271">
    <property type="entry name" value="Ser/Thr_kinase_AS"/>
</dbReference>
<dbReference type="InterPro" id="IPR011009">
    <property type="entry name" value="Kinase-like_dom_sf"/>
</dbReference>
<dbReference type="Pfam" id="PF12063">
    <property type="entry name" value="ATG1-like_MIT1"/>
    <property type="match status" value="1"/>
</dbReference>
<dbReference type="EC" id="2.7.11.1" evidence="1"/>
<dbReference type="GO" id="GO:0005524">
    <property type="term" value="F:ATP binding"/>
    <property type="evidence" value="ECO:0007669"/>
    <property type="project" value="UniProtKB-UniRule"/>
</dbReference>
<keyword evidence="2" id="KW-0723">Serine/threonine-protein kinase</keyword>
<dbReference type="SMART" id="SM00220">
    <property type="entry name" value="S_TKc"/>
    <property type="match status" value="1"/>
</dbReference>
<evidence type="ECO:0000259" key="11">
    <source>
        <dbReference type="PROSITE" id="PS50011"/>
    </source>
</evidence>
<dbReference type="InterPro" id="IPR022708">
    <property type="entry name" value="Atg1-like_tMIT"/>
</dbReference>
<dbReference type="GO" id="GO:0004674">
    <property type="term" value="F:protein serine/threonine kinase activity"/>
    <property type="evidence" value="ECO:0007669"/>
    <property type="project" value="UniProtKB-KW"/>
</dbReference>
<dbReference type="PANTHER" id="PTHR24348:SF18">
    <property type="entry name" value="SERINE_THREONINE-PROTEIN KINASE ULK2"/>
    <property type="match status" value="1"/>
</dbReference>
<evidence type="ECO:0000256" key="10">
    <source>
        <dbReference type="SAM" id="MobiDB-lite"/>
    </source>
</evidence>
<dbReference type="GO" id="GO:0048675">
    <property type="term" value="P:axon extension"/>
    <property type="evidence" value="ECO:0007669"/>
    <property type="project" value="TreeGrafter"/>
</dbReference>
<feature type="region of interest" description="Disordered" evidence="10">
    <location>
        <begin position="468"/>
        <end position="536"/>
    </location>
</feature>
<dbReference type="Gene3D" id="3.30.200.20">
    <property type="entry name" value="Phosphorylase Kinase, domain 1"/>
    <property type="match status" value="1"/>
</dbReference>
<protein>
    <recommendedName>
        <fullName evidence="1">non-specific serine/threonine protein kinase</fullName>
        <ecNumber evidence="1">2.7.11.1</ecNumber>
    </recommendedName>
</protein>
<feature type="compositionally biased region" description="Polar residues" evidence="10">
    <location>
        <begin position="341"/>
        <end position="363"/>
    </location>
</feature>
<dbReference type="GO" id="GO:0034045">
    <property type="term" value="C:phagophore assembly site membrane"/>
    <property type="evidence" value="ECO:0007669"/>
    <property type="project" value="TreeGrafter"/>
</dbReference>
<dbReference type="InterPro" id="IPR048941">
    <property type="entry name" value="ATG1-like_MIT2"/>
</dbReference>
<evidence type="ECO:0000256" key="6">
    <source>
        <dbReference type="ARBA" id="ARBA00022777"/>
    </source>
</evidence>
<dbReference type="InterPro" id="IPR000719">
    <property type="entry name" value="Prot_kinase_dom"/>
</dbReference>
<dbReference type="GO" id="GO:0061709">
    <property type="term" value="P:reticulophagy"/>
    <property type="evidence" value="ECO:0007669"/>
    <property type="project" value="TreeGrafter"/>
</dbReference>
<dbReference type="GO" id="GO:0048671">
    <property type="term" value="P:negative regulation of collateral sprouting"/>
    <property type="evidence" value="ECO:0007669"/>
    <property type="project" value="TreeGrafter"/>
</dbReference>
<dbReference type="AlphaFoldDB" id="A0A8C9W0R4"/>
<evidence type="ECO:0000313" key="12">
    <source>
        <dbReference type="Ensembl" id="ENSSFOP00015067884.1"/>
    </source>
</evidence>
<reference evidence="12" key="3">
    <citation type="submission" date="2025-09" db="UniProtKB">
        <authorList>
            <consortium name="Ensembl"/>
        </authorList>
    </citation>
    <scope>IDENTIFICATION</scope>
</reference>
<keyword evidence="7 9" id="KW-0067">ATP-binding</keyword>
<evidence type="ECO:0000256" key="5">
    <source>
        <dbReference type="ARBA" id="ARBA00022741"/>
    </source>
</evidence>
<dbReference type="Pfam" id="PF21127">
    <property type="entry name" value="ATG1-like_MIT2"/>
    <property type="match status" value="1"/>
</dbReference>
<keyword evidence="4" id="KW-0808">Transferase</keyword>
<gene>
    <name evidence="12" type="primary">ULK2</name>
    <name evidence="12" type="synonym">ulk2</name>
</gene>
<reference evidence="12 13" key="1">
    <citation type="submission" date="2019-04" db="EMBL/GenBank/DDBJ databases">
        <authorList>
            <consortium name="Wellcome Sanger Institute Data Sharing"/>
        </authorList>
    </citation>
    <scope>NUCLEOTIDE SEQUENCE [LARGE SCALE GENOMIC DNA]</scope>
</reference>
<accession>A0A8C9W0R4</accession>
<dbReference type="InterPro" id="IPR017441">
    <property type="entry name" value="Protein_kinase_ATP_BS"/>
</dbReference>
<dbReference type="PROSITE" id="PS00108">
    <property type="entry name" value="PROTEIN_KINASE_ST"/>
    <property type="match status" value="1"/>
</dbReference>
<feature type="domain" description="Protein kinase" evidence="11">
    <location>
        <begin position="9"/>
        <end position="279"/>
    </location>
</feature>
<dbReference type="PROSITE" id="PS00107">
    <property type="entry name" value="PROTEIN_KINASE_ATP"/>
    <property type="match status" value="1"/>
</dbReference>
<keyword evidence="13" id="KW-1185">Reference proteome</keyword>
<sequence length="933" mass="102073">METVGDFEYSRKDLVGHGAFAVVFKGRHRKKTDWEVAIKSINKKNLSRSQILLGKEIKILKELQHENIVALYDVQYSLGWLESGQCNDGSGHVFPLAKGTLREDTLRVFLQQIAAAMRILNSKGIIHRDLKPQNILLSYVGRKKSSLNGIRIKIADFGFARYLQSNMMAATLCGSPMYMAPEVIMSQNYDAKADLWSIGTVIYQCLVGKPPFQANSPQDLRMFYEKNKTLVPNIPRETSPQLSDLLLGLLQRNQKDRMDFGQSPILSLPSKPPDSKNFLSFGFYKAKLSSITTSVNFGRNNTFYLRRCTFLDRNTVLPGLSTELVYMLERHADWISSSISHMSRQPQPASGQTPMVSPRTETTPIPVPTQVRNYQRIKQNLSSSPTTTMSGTVRRSSTSPMGFPKAGCGSGSPSPADPAQPVGRRLSTGCSRPYSPSPLGSPVPPPPHMMGARLQSAPTLTDVYQNKQKLHKQLSDPVYPTASACPSSHSPQLGRPGSLGTSPTKHLGSSPRSSDWLQKSPLPTIIGSPTKTNAPFKIPKTQASCNLLALASQQGMSDSPTPSKTTTDPRDICTHHCSPYPSSRQPAPEASKTTFGSCLDDCHLPFSLYVLSSAPAGTSGASPRTVLFTVGSPPNSSTPPTCSHLVGSNSSAGSLCSTSGRVYVGSPPSMAIGSSPPGAEAGPSSLRYVPYGTSPPSLEGFITFEAPELPEETLMEREHTDTLMHLRMMLSFTDCMLEIAAVRAGGADLGVSSSLYPPQDSVVVDQISQLSKEWGQVEQLVLYMKAAQLLASSLHLAKAQIKSAKLNPSTAVKQVVKSLNERYKNCIALCRRLTDRLNHFFADKQRFVDEINSVTAEKLIYNHAVEMVQSAALDEMFQQTEDIAYRYNKAAMLLEGLSKILQDPADIENVNKYKASVERRISALCYCTVTLYE</sequence>
<dbReference type="GO" id="GO:0034727">
    <property type="term" value="P:piecemeal microautophagy of the nucleus"/>
    <property type="evidence" value="ECO:0007669"/>
    <property type="project" value="TreeGrafter"/>
</dbReference>
<feature type="region of interest" description="Disordered" evidence="10">
    <location>
        <begin position="341"/>
        <end position="453"/>
    </location>
</feature>
<dbReference type="GO" id="GO:0042594">
    <property type="term" value="P:response to starvation"/>
    <property type="evidence" value="ECO:0007669"/>
    <property type="project" value="TreeGrafter"/>
</dbReference>
<name>A0A8C9W0R4_SCLFO</name>
<evidence type="ECO:0000313" key="13">
    <source>
        <dbReference type="Proteomes" id="UP000694397"/>
    </source>
</evidence>
<dbReference type="FunFam" id="3.30.200.20:FF:000149">
    <property type="entry name" value="serine/threonine-protein kinase unc-51 isoform X1"/>
    <property type="match status" value="1"/>
</dbReference>
<dbReference type="InterPro" id="IPR045269">
    <property type="entry name" value="Atg1-like"/>
</dbReference>
<keyword evidence="6" id="KW-0418">Kinase</keyword>